<dbReference type="EMBL" id="GBRH01243906">
    <property type="protein sequence ID" value="JAD53989.1"/>
    <property type="molecule type" value="Transcribed_RNA"/>
</dbReference>
<organism evidence="1">
    <name type="scientific">Arundo donax</name>
    <name type="common">Giant reed</name>
    <name type="synonym">Donax arundinaceus</name>
    <dbReference type="NCBI Taxonomy" id="35708"/>
    <lineage>
        <taxon>Eukaryota</taxon>
        <taxon>Viridiplantae</taxon>
        <taxon>Streptophyta</taxon>
        <taxon>Embryophyta</taxon>
        <taxon>Tracheophyta</taxon>
        <taxon>Spermatophyta</taxon>
        <taxon>Magnoliopsida</taxon>
        <taxon>Liliopsida</taxon>
        <taxon>Poales</taxon>
        <taxon>Poaceae</taxon>
        <taxon>PACMAD clade</taxon>
        <taxon>Arundinoideae</taxon>
        <taxon>Arundineae</taxon>
        <taxon>Arundo</taxon>
    </lineage>
</organism>
<reference evidence="1" key="1">
    <citation type="submission" date="2014-09" db="EMBL/GenBank/DDBJ databases">
        <authorList>
            <person name="Magalhaes I.L.F."/>
            <person name="Oliveira U."/>
            <person name="Santos F.R."/>
            <person name="Vidigal T.H.D.A."/>
            <person name="Brescovit A.D."/>
            <person name="Santos A.J."/>
        </authorList>
    </citation>
    <scope>NUCLEOTIDE SEQUENCE</scope>
    <source>
        <tissue evidence="1">Shoot tissue taken approximately 20 cm above the soil surface</tissue>
    </source>
</reference>
<accession>A0A0A9AQH8</accession>
<name>A0A0A9AQH8_ARUDO</name>
<sequence>MLLKGCYSAFFISLLRMLCHCWKRRQHCFYKGC</sequence>
<evidence type="ECO:0000313" key="1">
    <source>
        <dbReference type="EMBL" id="JAD53989.1"/>
    </source>
</evidence>
<reference evidence="1" key="2">
    <citation type="journal article" date="2015" name="Data Brief">
        <title>Shoot transcriptome of the giant reed, Arundo donax.</title>
        <authorList>
            <person name="Barrero R.A."/>
            <person name="Guerrero F.D."/>
            <person name="Moolhuijzen P."/>
            <person name="Goolsby J.A."/>
            <person name="Tidwell J."/>
            <person name="Bellgard S.E."/>
            <person name="Bellgard M.I."/>
        </authorList>
    </citation>
    <scope>NUCLEOTIDE SEQUENCE</scope>
    <source>
        <tissue evidence="1">Shoot tissue taken approximately 20 cm above the soil surface</tissue>
    </source>
</reference>
<dbReference type="AlphaFoldDB" id="A0A0A9AQH8"/>
<protein>
    <submittedName>
        <fullName evidence="1">Uncharacterized protein</fullName>
    </submittedName>
</protein>
<proteinExistence type="predicted"/>